<feature type="chain" id="PRO_5040363903" evidence="3">
    <location>
        <begin position="16"/>
        <end position="140"/>
    </location>
</feature>
<keyword evidence="2" id="KW-0472">Membrane</keyword>
<proteinExistence type="predicted"/>
<evidence type="ECO:0000313" key="4">
    <source>
        <dbReference type="EMBL" id="KAJ3594686.1"/>
    </source>
</evidence>
<dbReference type="AlphaFoldDB" id="A0A9Q0IF48"/>
<dbReference type="OrthoDB" id="9907547at2759"/>
<dbReference type="Proteomes" id="UP001148018">
    <property type="component" value="Unassembled WGS sequence"/>
</dbReference>
<keyword evidence="2" id="KW-1133">Transmembrane helix</keyword>
<organism evidence="4 5">
    <name type="scientific">Muraenolepis orangiensis</name>
    <name type="common">Patagonian moray cod</name>
    <dbReference type="NCBI Taxonomy" id="630683"/>
    <lineage>
        <taxon>Eukaryota</taxon>
        <taxon>Metazoa</taxon>
        <taxon>Chordata</taxon>
        <taxon>Craniata</taxon>
        <taxon>Vertebrata</taxon>
        <taxon>Euteleostomi</taxon>
        <taxon>Actinopterygii</taxon>
        <taxon>Neopterygii</taxon>
        <taxon>Teleostei</taxon>
        <taxon>Neoteleostei</taxon>
        <taxon>Acanthomorphata</taxon>
        <taxon>Zeiogadaria</taxon>
        <taxon>Gadariae</taxon>
        <taxon>Gadiformes</taxon>
        <taxon>Muraenolepidoidei</taxon>
        <taxon>Muraenolepididae</taxon>
        <taxon>Muraenolepis</taxon>
    </lineage>
</organism>
<feature type="transmembrane region" description="Helical" evidence="2">
    <location>
        <begin position="74"/>
        <end position="93"/>
    </location>
</feature>
<feature type="compositionally biased region" description="Low complexity" evidence="1">
    <location>
        <begin position="30"/>
        <end position="62"/>
    </location>
</feature>
<evidence type="ECO:0000256" key="3">
    <source>
        <dbReference type="SAM" id="SignalP"/>
    </source>
</evidence>
<accession>A0A9Q0IF48</accession>
<feature type="region of interest" description="Disordered" evidence="1">
    <location>
        <begin position="29"/>
        <end position="66"/>
    </location>
</feature>
<evidence type="ECO:0000256" key="1">
    <source>
        <dbReference type="SAM" id="MobiDB-lite"/>
    </source>
</evidence>
<evidence type="ECO:0000256" key="2">
    <source>
        <dbReference type="SAM" id="Phobius"/>
    </source>
</evidence>
<reference evidence="4" key="1">
    <citation type="submission" date="2022-07" db="EMBL/GenBank/DDBJ databases">
        <title>Chromosome-level genome of Muraenolepis orangiensis.</title>
        <authorList>
            <person name="Kim J."/>
        </authorList>
    </citation>
    <scope>NUCLEOTIDE SEQUENCE</scope>
    <source>
        <strain evidence="4">KU_S4_2022</strain>
        <tissue evidence="4">Muscle</tissue>
    </source>
</reference>
<comment type="caution">
    <text evidence="4">The sequence shown here is derived from an EMBL/GenBank/DDBJ whole genome shotgun (WGS) entry which is preliminary data.</text>
</comment>
<sequence length="140" mass="15202">MNRTLLLALIAKCQQMLLNDMTGGSGTGKDNQTTIATDNNININNNQTTTSTTTADAAAATAGPPTSTRSYDNAYFYILVVMFFYFFLTAALFKNFLGGDSKDPYREFIGSQQSSTGGRGKFNTGLASERVDFEEENSLC</sequence>
<protein>
    <submittedName>
        <fullName evidence="4">Uncharacterized protein</fullName>
    </submittedName>
</protein>
<feature type="signal peptide" evidence="3">
    <location>
        <begin position="1"/>
        <end position="15"/>
    </location>
</feature>
<keyword evidence="5" id="KW-1185">Reference proteome</keyword>
<evidence type="ECO:0000313" key="5">
    <source>
        <dbReference type="Proteomes" id="UP001148018"/>
    </source>
</evidence>
<keyword evidence="2" id="KW-0812">Transmembrane</keyword>
<dbReference type="EMBL" id="JANIIK010000111">
    <property type="protein sequence ID" value="KAJ3594686.1"/>
    <property type="molecule type" value="Genomic_DNA"/>
</dbReference>
<keyword evidence="3" id="KW-0732">Signal</keyword>
<gene>
    <name evidence="4" type="ORF">NHX12_003993</name>
</gene>
<name>A0A9Q0IF48_9TELE</name>